<dbReference type="RefSeq" id="XP_016269151.1">
    <property type="nucleotide sequence ID" value="XM_016402098.1"/>
</dbReference>
<organism evidence="2 3">
    <name type="scientific">Exophiala oligosperma</name>
    <dbReference type="NCBI Taxonomy" id="215243"/>
    <lineage>
        <taxon>Eukaryota</taxon>
        <taxon>Fungi</taxon>
        <taxon>Dikarya</taxon>
        <taxon>Ascomycota</taxon>
        <taxon>Pezizomycotina</taxon>
        <taxon>Eurotiomycetes</taxon>
        <taxon>Chaetothyriomycetidae</taxon>
        <taxon>Chaetothyriales</taxon>
        <taxon>Herpotrichiellaceae</taxon>
        <taxon>Exophiala</taxon>
    </lineage>
</organism>
<reference evidence="2 3" key="1">
    <citation type="submission" date="2015-01" db="EMBL/GenBank/DDBJ databases">
        <title>The Genome Sequence of Exophiala oligosperma CBS72588.</title>
        <authorList>
            <consortium name="The Broad Institute Genomics Platform"/>
            <person name="Cuomo C."/>
            <person name="de Hoog S."/>
            <person name="Gorbushina A."/>
            <person name="Stielow B."/>
            <person name="Teixiera M."/>
            <person name="Abouelleil A."/>
            <person name="Chapman S.B."/>
            <person name="Priest M."/>
            <person name="Young S.K."/>
            <person name="Wortman J."/>
            <person name="Nusbaum C."/>
            <person name="Birren B."/>
        </authorList>
    </citation>
    <scope>NUCLEOTIDE SEQUENCE [LARGE SCALE GENOMIC DNA]</scope>
    <source>
        <strain evidence="2 3">CBS 72588</strain>
    </source>
</reference>
<gene>
    <name evidence="2" type="ORF">PV06_01491</name>
</gene>
<evidence type="ECO:0000313" key="3">
    <source>
        <dbReference type="Proteomes" id="UP000053342"/>
    </source>
</evidence>
<name>A0A0D2E2E4_9EURO</name>
<dbReference type="Proteomes" id="UP000053342">
    <property type="component" value="Unassembled WGS sequence"/>
</dbReference>
<protein>
    <recommendedName>
        <fullName evidence="1">Stress-response A/B barrel domain-containing protein</fullName>
    </recommendedName>
</protein>
<dbReference type="HOGENOM" id="CLU_080664_6_1_1"/>
<dbReference type="Gene3D" id="3.30.70.100">
    <property type="match status" value="1"/>
</dbReference>
<dbReference type="VEuPathDB" id="FungiDB:PV06_01491"/>
<dbReference type="Pfam" id="PF07876">
    <property type="entry name" value="Dabb"/>
    <property type="match status" value="1"/>
</dbReference>
<dbReference type="AlphaFoldDB" id="A0A0D2E2E4"/>
<dbReference type="InterPro" id="IPR013097">
    <property type="entry name" value="Dabb"/>
</dbReference>
<dbReference type="InterPro" id="IPR011008">
    <property type="entry name" value="Dimeric_a/b-barrel"/>
</dbReference>
<keyword evidence="3" id="KW-1185">Reference proteome</keyword>
<dbReference type="SUPFAM" id="SSF54909">
    <property type="entry name" value="Dimeric alpha+beta barrel"/>
    <property type="match status" value="1"/>
</dbReference>
<dbReference type="GeneID" id="27353565"/>
<dbReference type="PROSITE" id="PS51502">
    <property type="entry name" value="S_R_A_B_BARREL"/>
    <property type="match status" value="1"/>
</dbReference>
<sequence>MGVYHIVLFKLRPQYETEVFEYWKSEVHKLVGVVPGLRYVDVSKPLPETADRTSGYDVSLVAVLDEAKDALVYAHHPAHEKIIKECRPKLFEDLLICDMPFMDRS</sequence>
<feature type="domain" description="Stress-response A/B barrel" evidence="1">
    <location>
        <begin position="3"/>
        <end position="99"/>
    </location>
</feature>
<dbReference type="EMBL" id="KN847332">
    <property type="protein sequence ID" value="KIW48935.1"/>
    <property type="molecule type" value="Genomic_DNA"/>
</dbReference>
<dbReference type="STRING" id="215243.A0A0D2E2E4"/>
<dbReference type="SMART" id="SM00886">
    <property type="entry name" value="Dabb"/>
    <property type="match status" value="1"/>
</dbReference>
<evidence type="ECO:0000313" key="2">
    <source>
        <dbReference type="EMBL" id="KIW48935.1"/>
    </source>
</evidence>
<evidence type="ECO:0000259" key="1">
    <source>
        <dbReference type="PROSITE" id="PS51502"/>
    </source>
</evidence>
<accession>A0A0D2E2E4</accession>
<dbReference type="OrthoDB" id="42919at2759"/>
<proteinExistence type="predicted"/>